<dbReference type="Proteomes" id="UP001147830">
    <property type="component" value="Unassembled WGS sequence"/>
</dbReference>
<dbReference type="GO" id="GO:0008859">
    <property type="term" value="F:exoribonuclease II activity"/>
    <property type="evidence" value="ECO:0007669"/>
    <property type="project" value="UniProtKB-EC"/>
</dbReference>
<dbReference type="InterPro" id="IPR004476">
    <property type="entry name" value="RNase_II/RNase_R"/>
</dbReference>
<evidence type="ECO:0000256" key="3">
    <source>
        <dbReference type="ARBA" id="ARBA00012163"/>
    </source>
</evidence>
<organism evidence="10 11">
    <name type="scientific">Thalassolituus pacificus</name>
    <dbReference type="NCBI Taxonomy" id="2975440"/>
    <lineage>
        <taxon>Bacteria</taxon>
        <taxon>Pseudomonadati</taxon>
        <taxon>Pseudomonadota</taxon>
        <taxon>Gammaproteobacteria</taxon>
        <taxon>Oceanospirillales</taxon>
        <taxon>Oceanospirillaceae</taxon>
        <taxon>Thalassolituus</taxon>
    </lineage>
</organism>
<reference evidence="10" key="1">
    <citation type="journal article" date="2022" name="Front. Microbiol.">
        <title>Genome-based taxonomic rearrangement of Oceanobacter-related bacteria including the description of Thalassolituus hydrocarbonoclasticus sp. nov. and Thalassolituus pacificus sp. nov. and emended description of the genus Thalassolituus.</title>
        <authorList>
            <person name="Dong C."/>
            <person name="Wei L."/>
            <person name="Wang J."/>
            <person name="Lai Q."/>
            <person name="Huang Z."/>
            <person name="Shao Z."/>
        </authorList>
    </citation>
    <scope>NUCLEOTIDE SEQUENCE</scope>
    <source>
        <strain evidence="10">59MF3M-4</strain>
    </source>
</reference>
<proteinExistence type="predicted"/>
<evidence type="ECO:0000256" key="8">
    <source>
        <dbReference type="ARBA" id="ARBA00022884"/>
    </source>
</evidence>
<gene>
    <name evidence="10" type="ORF">NYR02_05195</name>
</gene>
<dbReference type="NCBIfam" id="TIGR00358">
    <property type="entry name" value="3_prime_RNase"/>
    <property type="match status" value="1"/>
</dbReference>
<evidence type="ECO:0000256" key="6">
    <source>
        <dbReference type="ARBA" id="ARBA00022801"/>
    </source>
</evidence>
<dbReference type="InterPro" id="IPR001900">
    <property type="entry name" value="RNase_II/R"/>
</dbReference>
<sequence>MLDKNALSQLQSLKQEIQLSTPHFEGRVRSTGGRFGFVNTDDGQQFFLAPDEMDKVLPGDRIEFRVEPAGEGKEQAIIEKLLSTELNEFFGKYIVRGKGHFVEADHPTLNRWIFVPPAKRLKAADGDLVKAHISQHPFPKAKAQADIDAIIGKPTDAYIEQAFIKAKWQLPTEFDDAVSAQVAELTAKGLDDVLSERTDLTHLPFVTIDSAGTRDIDDALYAEARSQGWSLWIAIADPAALIQPGTALDHAALQRATSVYFPDQVVPMLPAELSEQLCSLQADQLRPAMTVELRISEAGEIEQIHIYNAIIRSRAKLSYNQVALLIDGESNDIPAELHGHLVHLDNCARTLAAYRKNHCLVMEDRPDFKLITDEQGKVKDIVRIERNQAHRLVEECMLACNRAVAGWLAEKGSGFFIEHAGVRTERQGEVAALLKEHLPLEKKPSLNSLEDYVSLMQQADASNSDLPLRMIITRQLERSNLSLHAKPHMGLGFAHYTTFTSPLRKYNDLLIHRIVKALLTDSSVQLPDESILLQIQSAQSNARMAANQAETWLKLLWLAQQDKEQLYDASIVHMNSSGFTVRLDNTGIEGTIDRRKAGNGWTFETKTLTHRNEEQRFILGQAVRVKLTDVQPQARIARFALV</sequence>
<evidence type="ECO:0000256" key="2">
    <source>
        <dbReference type="ARBA" id="ARBA00004496"/>
    </source>
</evidence>
<dbReference type="GO" id="GO:0006402">
    <property type="term" value="P:mRNA catabolic process"/>
    <property type="evidence" value="ECO:0007669"/>
    <property type="project" value="TreeGrafter"/>
</dbReference>
<dbReference type="Pfam" id="PF08206">
    <property type="entry name" value="OB_RNB"/>
    <property type="match status" value="1"/>
</dbReference>
<dbReference type="Pfam" id="PF00773">
    <property type="entry name" value="RNB"/>
    <property type="match status" value="1"/>
</dbReference>
<dbReference type="EC" id="3.1.13.1" evidence="3"/>
<dbReference type="SMART" id="SM00955">
    <property type="entry name" value="RNB"/>
    <property type="match status" value="1"/>
</dbReference>
<dbReference type="InterPro" id="IPR003029">
    <property type="entry name" value="S1_domain"/>
</dbReference>
<evidence type="ECO:0000313" key="10">
    <source>
        <dbReference type="EMBL" id="MCT7358417.1"/>
    </source>
</evidence>
<accession>A0A9X2WDI9</accession>
<keyword evidence="8" id="KW-0694">RNA-binding</keyword>
<evidence type="ECO:0000259" key="9">
    <source>
        <dbReference type="PROSITE" id="PS50126"/>
    </source>
</evidence>
<keyword evidence="4" id="KW-0963">Cytoplasm</keyword>
<evidence type="ECO:0000313" key="11">
    <source>
        <dbReference type="Proteomes" id="UP001147830"/>
    </source>
</evidence>
<dbReference type="SUPFAM" id="SSF50249">
    <property type="entry name" value="Nucleic acid-binding proteins"/>
    <property type="match status" value="4"/>
</dbReference>
<dbReference type="PANTHER" id="PTHR23355:SF37">
    <property type="entry name" value="EXORIBONUCLEASE 2"/>
    <property type="match status" value="1"/>
</dbReference>
<dbReference type="EMBL" id="JAOANI010000014">
    <property type="protein sequence ID" value="MCT7358417.1"/>
    <property type="molecule type" value="Genomic_DNA"/>
</dbReference>
<dbReference type="Pfam" id="PF17876">
    <property type="entry name" value="CSD2"/>
    <property type="match status" value="1"/>
</dbReference>
<dbReference type="Gene3D" id="2.40.50.140">
    <property type="entry name" value="Nucleic acid-binding proteins"/>
    <property type="match status" value="1"/>
</dbReference>
<dbReference type="PANTHER" id="PTHR23355">
    <property type="entry name" value="RIBONUCLEASE"/>
    <property type="match status" value="1"/>
</dbReference>
<keyword evidence="11" id="KW-1185">Reference proteome</keyword>
<dbReference type="PROSITE" id="PS50126">
    <property type="entry name" value="S1"/>
    <property type="match status" value="1"/>
</dbReference>
<dbReference type="InterPro" id="IPR011129">
    <property type="entry name" value="CSD"/>
</dbReference>
<keyword evidence="7" id="KW-0269">Exonuclease</keyword>
<dbReference type="AlphaFoldDB" id="A0A9X2WDI9"/>
<reference evidence="10" key="2">
    <citation type="submission" date="2022-08" db="EMBL/GenBank/DDBJ databases">
        <authorList>
            <person name="Dong C."/>
        </authorList>
    </citation>
    <scope>NUCLEOTIDE SEQUENCE</scope>
    <source>
        <strain evidence="10">59MF3M-4</strain>
    </source>
</reference>
<evidence type="ECO:0000256" key="1">
    <source>
        <dbReference type="ARBA" id="ARBA00001849"/>
    </source>
</evidence>
<comment type="caution">
    <text evidence="10">The sequence shown here is derived from an EMBL/GenBank/DDBJ whole genome shotgun (WGS) entry which is preliminary data.</text>
</comment>
<evidence type="ECO:0000256" key="5">
    <source>
        <dbReference type="ARBA" id="ARBA00022722"/>
    </source>
</evidence>
<dbReference type="InterPro" id="IPR040476">
    <property type="entry name" value="CSD2"/>
</dbReference>
<dbReference type="InterPro" id="IPR012340">
    <property type="entry name" value="NA-bd_OB-fold"/>
</dbReference>
<name>A0A9X2WDI9_9GAMM</name>
<comment type="catalytic activity">
    <reaction evidence="1">
        <text>Exonucleolytic cleavage in the 3'- to 5'-direction to yield nucleoside 5'-phosphates.</text>
        <dbReference type="EC" id="3.1.13.1"/>
    </reaction>
</comment>
<dbReference type="GO" id="GO:0005829">
    <property type="term" value="C:cytosol"/>
    <property type="evidence" value="ECO:0007669"/>
    <property type="project" value="UniProtKB-ARBA"/>
</dbReference>
<evidence type="ECO:0000256" key="7">
    <source>
        <dbReference type="ARBA" id="ARBA00022839"/>
    </source>
</evidence>
<protein>
    <recommendedName>
        <fullName evidence="3">exoribonuclease II</fullName>
        <ecNumber evidence="3">3.1.13.1</ecNumber>
    </recommendedName>
</protein>
<dbReference type="SMART" id="SM00357">
    <property type="entry name" value="CSP"/>
    <property type="match status" value="1"/>
</dbReference>
<keyword evidence="5" id="KW-0540">Nuclease</keyword>
<dbReference type="InterPro" id="IPR050180">
    <property type="entry name" value="RNR_Ribonuclease"/>
</dbReference>
<keyword evidence="6" id="KW-0378">Hydrolase</keyword>
<comment type="subcellular location">
    <subcellularLocation>
        <location evidence="2">Cytoplasm</location>
    </subcellularLocation>
</comment>
<feature type="domain" description="S1 motif" evidence="9">
    <location>
        <begin position="564"/>
        <end position="642"/>
    </location>
</feature>
<dbReference type="GO" id="GO:0003723">
    <property type="term" value="F:RNA binding"/>
    <property type="evidence" value="ECO:0007669"/>
    <property type="project" value="UniProtKB-KW"/>
</dbReference>
<evidence type="ECO:0000256" key="4">
    <source>
        <dbReference type="ARBA" id="ARBA00022490"/>
    </source>
</evidence>
<dbReference type="InterPro" id="IPR013223">
    <property type="entry name" value="RNase_B_OB_dom"/>
</dbReference>